<reference evidence="4" key="1">
    <citation type="journal article" date="2019" name="Int. J. Syst. Evol. Microbiol.">
        <title>The Global Catalogue of Microorganisms (GCM) 10K type strain sequencing project: providing services to taxonomists for standard genome sequencing and annotation.</title>
        <authorList>
            <consortium name="The Broad Institute Genomics Platform"/>
            <consortium name="The Broad Institute Genome Sequencing Center for Infectious Disease"/>
            <person name="Wu L."/>
            <person name="Ma J."/>
        </authorList>
    </citation>
    <scope>NUCLEOTIDE SEQUENCE [LARGE SCALE GENOMIC DNA]</scope>
    <source>
        <strain evidence="4">JCM 17442</strain>
    </source>
</reference>
<dbReference type="PANTHER" id="PTHR43364">
    <property type="entry name" value="NADH-SPECIFIC METHYLGLYOXAL REDUCTASE-RELATED"/>
    <property type="match status" value="1"/>
</dbReference>
<evidence type="ECO:0000256" key="1">
    <source>
        <dbReference type="SAM" id="MobiDB-lite"/>
    </source>
</evidence>
<dbReference type="InterPro" id="IPR036812">
    <property type="entry name" value="NAD(P)_OxRdtase_dom_sf"/>
</dbReference>
<sequence>MTEPTARVDSSLPRSSARRSAATQDDAHENAQDQRPAAPHGRHSAPTQPISTVPVDLGIIQPRRRLGVSDLRVFPVALSGNVFGWTTDDAQTFDVLDTYLNVGGNFLDTADSYTDGASERLIGQWMRSRRSRDDVVLATKVGKNRDNPGLTPWAMERAVDASLKRLGTDRIDLLYLHIDDTEVAFERTLLGVDRLIRSGKVRWFGGSDHSGNRLYEARIASGMLGIAPMVALQNQYSLVHRAEYERDLAKVAAQQRLAVMPRFALASGFLSGKYRTKADIKGHRRGSEVAKLLSKRNLRILAELDRIASLHAAPVAAVSLAWLLAKPNVVAPVASATSPQQVVELAEAARVQLTRHEVAELDRVSS</sequence>
<organism evidence="3 4">
    <name type="scientific">Frondihabitans peucedani</name>
    <dbReference type="NCBI Taxonomy" id="598626"/>
    <lineage>
        <taxon>Bacteria</taxon>
        <taxon>Bacillati</taxon>
        <taxon>Actinomycetota</taxon>
        <taxon>Actinomycetes</taxon>
        <taxon>Micrococcales</taxon>
        <taxon>Microbacteriaceae</taxon>
        <taxon>Frondihabitans</taxon>
    </lineage>
</organism>
<dbReference type="Pfam" id="PF00248">
    <property type="entry name" value="Aldo_ket_red"/>
    <property type="match status" value="1"/>
</dbReference>
<feature type="region of interest" description="Disordered" evidence="1">
    <location>
        <begin position="1"/>
        <end position="53"/>
    </location>
</feature>
<proteinExistence type="predicted"/>
<keyword evidence="4" id="KW-1185">Reference proteome</keyword>
<dbReference type="InterPro" id="IPR050523">
    <property type="entry name" value="AKR_Detox_Biosynth"/>
</dbReference>
<dbReference type="Gene3D" id="3.20.20.100">
    <property type="entry name" value="NADP-dependent oxidoreductase domain"/>
    <property type="match status" value="1"/>
</dbReference>
<evidence type="ECO:0000313" key="4">
    <source>
        <dbReference type="Proteomes" id="UP001501594"/>
    </source>
</evidence>
<dbReference type="RefSeq" id="WP_344796362.1">
    <property type="nucleotide sequence ID" value="NZ_BAABAU010000003.1"/>
</dbReference>
<comment type="caution">
    <text evidence="3">The sequence shown here is derived from an EMBL/GenBank/DDBJ whole genome shotgun (WGS) entry which is preliminary data.</text>
</comment>
<dbReference type="InterPro" id="IPR023210">
    <property type="entry name" value="NADP_OxRdtase_dom"/>
</dbReference>
<protein>
    <submittedName>
        <fullName evidence="3">Aldo/keto reductase</fullName>
    </submittedName>
</protein>
<dbReference type="Proteomes" id="UP001501594">
    <property type="component" value="Unassembled WGS sequence"/>
</dbReference>
<dbReference type="SUPFAM" id="SSF51430">
    <property type="entry name" value="NAD(P)-linked oxidoreductase"/>
    <property type="match status" value="1"/>
</dbReference>
<evidence type="ECO:0000259" key="2">
    <source>
        <dbReference type="Pfam" id="PF00248"/>
    </source>
</evidence>
<dbReference type="EMBL" id="BAABAU010000003">
    <property type="protein sequence ID" value="GAA4266727.1"/>
    <property type="molecule type" value="Genomic_DNA"/>
</dbReference>
<name>A0ABP8E3C1_9MICO</name>
<dbReference type="PANTHER" id="PTHR43364:SF6">
    <property type="entry name" value="OXIDOREDUCTASE-RELATED"/>
    <property type="match status" value="1"/>
</dbReference>
<evidence type="ECO:0000313" key="3">
    <source>
        <dbReference type="EMBL" id="GAA4266727.1"/>
    </source>
</evidence>
<gene>
    <name evidence="3" type="ORF">GCM10022256_23390</name>
</gene>
<feature type="domain" description="NADP-dependent oxidoreductase" evidence="2">
    <location>
        <begin position="85"/>
        <end position="364"/>
    </location>
</feature>
<accession>A0ABP8E3C1</accession>